<reference evidence="5" key="1">
    <citation type="journal article" date="2021" name="Proc. Natl. Acad. Sci. U.S.A.">
        <title>Three genomes in the algal genus Volvox reveal the fate of a haploid sex-determining region after a transition to homothallism.</title>
        <authorList>
            <person name="Yamamoto K."/>
            <person name="Hamaji T."/>
            <person name="Kawai-Toyooka H."/>
            <person name="Matsuzaki R."/>
            <person name="Takahashi F."/>
            <person name="Nishimura Y."/>
            <person name="Kawachi M."/>
            <person name="Noguchi H."/>
            <person name="Minakuchi Y."/>
            <person name="Umen J.G."/>
            <person name="Toyoda A."/>
            <person name="Nozaki H."/>
        </authorList>
    </citation>
    <scope>NUCLEOTIDE SEQUENCE</scope>
    <source>
        <strain evidence="5">NIES-3786</strain>
    </source>
</reference>
<feature type="compositionally biased region" description="Pro residues" evidence="3">
    <location>
        <begin position="1"/>
        <end position="14"/>
    </location>
</feature>
<keyword evidence="2" id="KW-0812">Transmembrane</keyword>
<feature type="region of interest" description="Disordered" evidence="3">
    <location>
        <begin position="170"/>
        <end position="192"/>
    </location>
</feature>
<feature type="region of interest" description="Disordered" evidence="3">
    <location>
        <begin position="1"/>
        <end position="139"/>
    </location>
</feature>
<evidence type="ECO:0000256" key="2">
    <source>
        <dbReference type="RuleBase" id="RU363055"/>
    </source>
</evidence>
<dbReference type="Proteomes" id="UP000747110">
    <property type="component" value="Unassembled WGS sequence"/>
</dbReference>
<keyword evidence="6" id="KW-1185">Reference proteome</keyword>
<dbReference type="PANTHER" id="PTHR47032">
    <property type="entry name" value="UDP-D-XYLOSE:L-FUCOSE ALPHA-1,3-D-XYLOSYLTRANSFERASE-RELATED"/>
    <property type="match status" value="1"/>
</dbReference>
<dbReference type="Pfam" id="PF03407">
    <property type="entry name" value="Nucleotid_trans"/>
    <property type="match status" value="1"/>
</dbReference>
<dbReference type="GO" id="GO:0071555">
    <property type="term" value="P:cell wall organization"/>
    <property type="evidence" value="ECO:0007669"/>
    <property type="project" value="UniProtKB-KW"/>
</dbReference>
<proteinExistence type="inferred from homology"/>
<comment type="caution">
    <text evidence="5">The sequence shown here is derived from an EMBL/GenBank/DDBJ whole genome shotgun (WGS) entry which is preliminary data.</text>
</comment>
<dbReference type="SUPFAM" id="SSF53448">
    <property type="entry name" value="Nucleotide-diphospho-sugar transferases"/>
    <property type="match status" value="1"/>
</dbReference>
<feature type="domain" description="Nucleotide-diphospho-sugar transferase" evidence="4">
    <location>
        <begin position="211"/>
        <end position="347"/>
    </location>
</feature>
<accession>A0A8J4CAU0</accession>
<keyword evidence="2" id="KW-0328">Glycosyltransferase</keyword>
<evidence type="ECO:0000313" key="6">
    <source>
        <dbReference type="Proteomes" id="UP000747110"/>
    </source>
</evidence>
<evidence type="ECO:0000259" key="4">
    <source>
        <dbReference type="Pfam" id="PF03407"/>
    </source>
</evidence>
<evidence type="ECO:0000256" key="3">
    <source>
        <dbReference type="SAM" id="MobiDB-lite"/>
    </source>
</evidence>
<keyword evidence="2" id="KW-0735">Signal-anchor</keyword>
<feature type="compositionally biased region" description="Acidic residues" evidence="3">
    <location>
        <begin position="438"/>
        <end position="448"/>
    </location>
</feature>
<dbReference type="InterPro" id="IPR052636">
    <property type="entry name" value="UDP-D-xylose:L-fucose_XylT"/>
</dbReference>
<feature type="compositionally biased region" description="Basic residues" evidence="3">
    <location>
        <begin position="123"/>
        <end position="133"/>
    </location>
</feature>
<organism evidence="5 6">
    <name type="scientific">Volvox reticuliferus</name>
    <dbReference type="NCBI Taxonomy" id="1737510"/>
    <lineage>
        <taxon>Eukaryota</taxon>
        <taxon>Viridiplantae</taxon>
        <taxon>Chlorophyta</taxon>
        <taxon>core chlorophytes</taxon>
        <taxon>Chlorophyceae</taxon>
        <taxon>CS clade</taxon>
        <taxon>Chlamydomonadales</taxon>
        <taxon>Volvocaceae</taxon>
        <taxon>Volvox</taxon>
    </lineage>
</organism>
<dbReference type="PANTHER" id="PTHR47032:SF1">
    <property type="entry name" value="UDP-D-XYLOSE:L-FUCOSE ALPHA-1,3-D-XYLOSYLTRANSFERASE-RELATED"/>
    <property type="match status" value="1"/>
</dbReference>
<dbReference type="GO" id="GO:0000139">
    <property type="term" value="C:Golgi membrane"/>
    <property type="evidence" value="ECO:0007669"/>
    <property type="project" value="UniProtKB-SubCell"/>
</dbReference>
<evidence type="ECO:0000256" key="1">
    <source>
        <dbReference type="ARBA" id="ARBA00007033"/>
    </source>
</evidence>
<dbReference type="InterPro" id="IPR029044">
    <property type="entry name" value="Nucleotide-diphossugar_trans"/>
</dbReference>
<dbReference type="EC" id="2.4.2.-" evidence="2"/>
<feature type="region of interest" description="Disordered" evidence="3">
    <location>
        <begin position="431"/>
        <end position="458"/>
    </location>
</feature>
<feature type="compositionally biased region" description="Basic residues" evidence="3">
    <location>
        <begin position="170"/>
        <end position="179"/>
    </location>
</feature>
<dbReference type="EMBL" id="BNCP01000015">
    <property type="protein sequence ID" value="GIL79169.1"/>
    <property type="molecule type" value="Genomic_DNA"/>
</dbReference>
<keyword evidence="2" id="KW-0808">Transferase</keyword>
<keyword evidence="2" id="KW-0961">Cell wall biogenesis/degradation</keyword>
<comment type="subcellular location">
    <subcellularLocation>
        <location evidence="2">Golgi apparatus membrane</location>
        <topology evidence="2">Single-pass type II membrane protein</topology>
    </subcellularLocation>
</comment>
<feature type="compositionally biased region" description="Basic residues" evidence="3">
    <location>
        <begin position="69"/>
        <end position="81"/>
    </location>
</feature>
<dbReference type="InterPro" id="IPR005069">
    <property type="entry name" value="Nucl-diP-sugar_transferase"/>
</dbReference>
<feature type="non-terminal residue" evidence="5">
    <location>
        <position position="458"/>
    </location>
</feature>
<keyword evidence="2" id="KW-0333">Golgi apparatus</keyword>
<feature type="compositionally biased region" description="Basic residues" evidence="3">
    <location>
        <begin position="23"/>
        <end position="33"/>
    </location>
</feature>
<protein>
    <recommendedName>
        <fullName evidence="2">Glycosyltransferase</fullName>
        <ecNumber evidence="2">2.4.2.-</ecNumber>
    </recommendedName>
</protein>
<dbReference type="AlphaFoldDB" id="A0A8J4CAU0"/>
<name>A0A8J4CAU0_9CHLO</name>
<comment type="similarity">
    <text evidence="1 2">Belongs to the glycosyltransferase 77 family.</text>
</comment>
<sequence>HPSSSPPPPPPPPSIITTTTTTIHHHHHHHHHPSSSPPPPSIITTTTTTFHHHHHHHLPPPSIITTTTIHHHHHHHHHHHLPSSPPPPPPSIIITTTTTHHHHHHHPSSSPPPPPPSIITTTTHHHHHHHHHLPPPSIITTITTTTTFHHHHHHHPSSSSPPPIIIITTTHHHHHHHHPSSSPPPPSIIITTTTTTTPFASHGPCRRVRFAKIKYILNGLSAGHDVMFLDADIIMLRDPLPYFYDHGADIYAMMEKCLLFNDTVSIAAFEYVRHQKLTPPLNIGALFFKATPGVTRCVYNWIWDMYGQVAFRPHVWDQDIFGVLMPKCSYKFDLRLQVLDPRLFQSACYPRCGCMYHDANVTSATLGMSAAGVPPVTGHLCDPGLWGSWLLRHFPCSGTTDQKAWHMRQFAEGLVHGQPVHITKHWAIEKKQGKGDLEGQEEVAEDDAGMSSAENVRL</sequence>
<evidence type="ECO:0000313" key="5">
    <source>
        <dbReference type="EMBL" id="GIL79169.1"/>
    </source>
</evidence>
<dbReference type="OrthoDB" id="273917at2759"/>
<feature type="region of interest" description="Disordered" evidence="3">
    <location>
        <begin position="146"/>
        <end position="165"/>
    </location>
</feature>
<dbReference type="GO" id="GO:0016757">
    <property type="term" value="F:glycosyltransferase activity"/>
    <property type="evidence" value="ECO:0007669"/>
    <property type="project" value="UniProtKB-KW"/>
</dbReference>
<gene>
    <name evidence="5" type="ORF">Vretifemale_8542</name>
</gene>